<accession>A0ABR6GTY3</accession>
<protein>
    <submittedName>
        <fullName evidence="2">Low temperature requirement protein LtrA</fullName>
    </submittedName>
</protein>
<dbReference type="PANTHER" id="PTHR36840">
    <property type="entry name" value="BLL5714 PROTEIN"/>
    <property type="match status" value="1"/>
</dbReference>
<evidence type="ECO:0000256" key="1">
    <source>
        <dbReference type="SAM" id="Phobius"/>
    </source>
</evidence>
<feature type="transmembrane region" description="Helical" evidence="1">
    <location>
        <begin position="84"/>
        <end position="104"/>
    </location>
</feature>
<keyword evidence="1" id="KW-0812">Transmembrane</keyword>
<dbReference type="EMBL" id="JACHXO010000005">
    <property type="protein sequence ID" value="MBB3195563.1"/>
    <property type="molecule type" value="Genomic_DNA"/>
</dbReference>
<dbReference type="PANTHER" id="PTHR36840:SF1">
    <property type="entry name" value="BLL5714 PROTEIN"/>
    <property type="match status" value="1"/>
</dbReference>
<evidence type="ECO:0000313" key="3">
    <source>
        <dbReference type="Proteomes" id="UP000574369"/>
    </source>
</evidence>
<feature type="transmembrane region" description="Helical" evidence="1">
    <location>
        <begin position="313"/>
        <end position="332"/>
    </location>
</feature>
<feature type="transmembrane region" description="Helical" evidence="1">
    <location>
        <begin position="212"/>
        <end position="234"/>
    </location>
</feature>
<feature type="transmembrane region" description="Helical" evidence="1">
    <location>
        <begin position="52"/>
        <end position="72"/>
    </location>
</feature>
<gene>
    <name evidence="2" type="ORF">FHS28_002969</name>
</gene>
<feature type="transmembrane region" description="Helical" evidence="1">
    <location>
        <begin position="240"/>
        <end position="259"/>
    </location>
</feature>
<feature type="transmembrane region" description="Helical" evidence="1">
    <location>
        <begin position="279"/>
        <end position="301"/>
    </location>
</feature>
<keyword evidence="1" id="KW-0472">Membrane</keyword>
<organism evidence="2 3">
    <name type="scientific">Roseateles terrae</name>
    <dbReference type="NCBI Taxonomy" id="431060"/>
    <lineage>
        <taxon>Bacteria</taxon>
        <taxon>Pseudomonadati</taxon>
        <taxon>Pseudomonadota</taxon>
        <taxon>Betaproteobacteria</taxon>
        <taxon>Burkholderiales</taxon>
        <taxon>Sphaerotilaceae</taxon>
        <taxon>Roseateles</taxon>
    </lineage>
</organism>
<proteinExistence type="predicted"/>
<dbReference type="RefSeq" id="WP_088452321.1">
    <property type="nucleotide sequence ID" value="NZ_JACHXO010000005.1"/>
</dbReference>
<comment type="caution">
    <text evidence="2">The sequence shown here is derived from an EMBL/GenBank/DDBJ whole genome shotgun (WGS) entry which is preliminary data.</text>
</comment>
<feature type="transmembrane region" description="Helical" evidence="1">
    <location>
        <begin position="363"/>
        <end position="383"/>
    </location>
</feature>
<dbReference type="Pfam" id="PF06772">
    <property type="entry name" value="LtrA"/>
    <property type="match status" value="1"/>
</dbReference>
<dbReference type="InterPro" id="IPR010640">
    <property type="entry name" value="Low_temperature_requirement_A"/>
</dbReference>
<reference evidence="2 3" key="1">
    <citation type="submission" date="2020-08" db="EMBL/GenBank/DDBJ databases">
        <title>Genomic Encyclopedia of Type Strains, Phase III (KMG-III): the genomes of soil and plant-associated and newly described type strains.</title>
        <authorList>
            <person name="Whitman W."/>
        </authorList>
    </citation>
    <scope>NUCLEOTIDE SEQUENCE [LARGE SCALE GENOMIC DNA]</scope>
    <source>
        <strain evidence="2 3">CECT 7247</strain>
    </source>
</reference>
<keyword evidence="1" id="KW-1133">Transmembrane helix</keyword>
<sequence length="396" mass="42951">MHADVRHRRPSLLRAPDPQGHAKVSFTELFFDLVFVFAVTQLSHRLIGHFSLAGVLQTLFLMLAVWWVWVFTSWVTNWLDPDTLPVRACLFVFMLLGLLMSGAIPEAFDARAPMFAGGYVGIQVGRTLFFLWAARGHDRVLVRNFQRILVWLVSSGMLWACGALQPEWRLPCWIAALSLEYVGPSMGFGVPGLGRSASTDWVVSGGHLAERCALFVIIALGESLLVTGATFSAQDLTVDAALAFLVAFAGSLALWWLYFDTTNDLATARIAGSQDPGRLARLSYTYLHLPIVAGIIVNAAGDEFVLAHPMGLTPLRTAVCVLGGFGLYILGVGLFKWSVLGRLPASHAVALLALLGASPWVPGWPAVITSAYACLVLIALAAWEGKTRQTAVLAHP</sequence>
<feature type="transmembrane region" description="Helical" evidence="1">
    <location>
        <begin position="116"/>
        <end position="133"/>
    </location>
</feature>
<name>A0ABR6GTY3_9BURK</name>
<dbReference type="Proteomes" id="UP000574369">
    <property type="component" value="Unassembled WGS sequence"/>
</dbReference>
<keyword evidence="3" id="KW-1185">Reference proteome</keyword>
<evidence type="ECO:0000313" key="2">
    <source>
        <dbReference type="EMBL" id="MBB3195563.1"/>
    </source>
</evidence>